<feature type="domain" description="LRRNT" evidence="6">
    <location>
        <begin position="43"/>
        <end position="78"/>
    </location>
</feature>
<feature type="domain" description="LRRNT" evidence="6">
    <location>
        <begin position="434"/>
        <end position="471"/>
    </location>
</feature>
<dbReference type="EMBL" id="JAOPHQ010005865">
    <property type="protein sequence ID" value="KAK0133752.1"/>
    <property type="molecule type" value="Genomic_DNA"/>
</dbReference>
<dbReference type="InterPro" id="IPR000372">
    <property type="entry name" value="LRRNT"/>
</dbReference>
<feature type="domain" description="LRRCT" evidence="7">
    <location>
        <begin position="301"/>
        <end position="353"/>
    </location>
</feature>
<dbReference type="Pfam" id="PF01463">
    <property type="entry name" value="LRRCT"/>
    <property type="match status" value="1"/>
</dbReference>
<evidence type="ECO:0000256" key="4">
    <source>
        <dbReference type="ARBA" id="ARBA00023180"/>
    </source>
</evidence>
<proteinExistence type="predicted"/>
<feature type="domain" description="LRRCT" evidence="7">
    <location>
        <begin position="699"/>
        <end position="751"/>
    </location>
</feature>
<feature type="chain" id="PRO_5041439988" evidence="5">
    <location>
        <begin position="44"/>
        <end position="825"/>
    </location>
</feature>
<dbReference type="InterPro" id="IPR001611">
    <property type="entry name" value="Leu-rich_rpt"/>
</dbReference>
<dbReference type="InterPro" id="IPR032675">
    <property type="entry name" value="LRR_dom_sf"/>
</dbReference>
<keyword evidence="2 5" id="KW-0732">Signal</keyword>
<comment type="caution">
    <text evidence="8">The sequence shown here is derived from an EMBL/GenBank/DDBJ whole genome shotgun (WGS) entry which is preliminary data.</text>
</comment>
<dbReference type="FunFam" id="3.80.10.10:FF:001360">
    <property type="entry name" value="Uncharacterized protein"/>
    <property type="match status" value="1"/>
</dbReference>
<evidence type="ECO:0000313" key="9">
    <source>
        <dbReference type="Proteomes" id="UP001174136"/>
    </source>
</evidence>
<gene>
    <name evidence="8" type="primary">LRG1</name>
    <name evidence="8" type="ORF">N1851_030722</name>
</gene>
<keyword evidence="1" id="KW-0433">Leucine-rich repeat</keyword>
<dbReference type="Pfam" id="PF13855">
    <property type="entry name" value="LRR_8"/>
    <property type="match status" value="6"/>
</dbReference>
<evidence type="ECO:0000256" key="3">
    <source>
        <dbReference type="ARBA" id="ARBA00022737"/>
    </source>
</evidence>
<dbReference type="Gene3D" id="3.80.10.10">
    <property type="entry name" value="Ribonuclease Inhibitor"/>
    <property type="match status" value="4"/>
</dbReference>
<evidence type="ECO:0000313" key="8">
    <source>
        <dbReference type="EMBL" id="KAK0133752.1"/>
    </source>
</evidence>
<dbReference type="PANTHER" id="PTHR24369">
    <property type="entry name" value="ANTIGEN BSP, PUTATIVE-RELATED"/>
    <property type="match status" value="1"/>
</dbReference>
<dbReference type="PRINTS" id="PR00019">
    <property type="entry name" value="LEURICHRPT"/>
</dbReference>
<evidence type="ECO:0000259" key="7">
    <source>
        <dbReference type="SMART" id="SM00082"/>
    </source>
</evidence>
<dbReference type="InterPro" id="IPR000483">
    <property type="entry name" value="Cys-rich_flank_reg_C"/>
</dbReference>
<evidence type="ECO:0000256" key="2">
    <source>
        <dbReference type="ARBA" id="ARBA00022729"/>
    </source>
</evidence>
<protein>
    <submittedName>
        <fullName evidence="8">Leucine-rich alpha-2-glycoprotein</fullName>
    </submittedName>
</protein>
<dbReference type="SMART" id="SM00082">
    <property type="entry name" value="LRRCT"/>
    <property type="match status" value="2"/>
</dbReference>
<feature type="signal peptide" evidence="5">
    <location>
        <begin position="1"/>
        <end position="43"/>
    </location>
</feature>
<evidence type="ECO:0000259" key="6">
    <source>
        <dbReference type="SMART" id="SM00013"/>
    </source>
</evidence>
<evidence type="ECO:0000256" key="1">
    <source>
        <dbReference type="ARBA" id="ARBA00022614"/>
    </source>
</evidence>
<accession>A0AA47M4Y9</accession>
<organism evidence="8 9">
    <name type="scientific">Merluccius polli</name>
    <name type="common">Benguela hake</name>
    <name type="synonym">Merluccius cadenati</name>
    <dbReference type="NCBI Taxonomy" id="89951"/>
    <lineage>
        <taxon>Eukaryota</taxon>
        <taxon>Metazoa</taxon>
        <taxon>Chordata</taxon>
        <taxon>Craniata</taxon>
        <taxon>Vertebrata</taxon>
        <taxon>Euteleostomi</taxon>
        <taxon>Actinopterygii</taxon>
        <taxon>Neopterygii</taxon>
        <taxon>Teleostei</taxon>
        <taxon>Neoteleostei</taxon>
        <taxon>Acanthomorphata</taxon>
        <taxon>Zeiogadaria</taxon>
        <taxon>Gadariae</taxon>
        <taxon>Gadiformes</taxon>
        <taxon>Gadoidei</taxon>
        <taxon>Merlucciidae</taxon>
        <taxon>Merluccius</taxon>
    </lineage>
</organism>
<dbReference type="AlphaFoldDB" id="A0AA47M4Y9"/>
<dbReference type="Proteomes" id="UP001174136">
    <property type="component" value="Unassembled WGS sequence"/>
</dbReference>
<reference evidence="8" key="1">
    <citation type="journal article" date="2023" name="Front. Mar. Sci.">
        <title>A new Merluccius polli reference genome to investigate the effects of global change in West African waters.</title>
        <authorList>
            <person name="Mateo J.L."/>
            <person name="Blanco-Fernandez C."/>
            <person name="Garcia-Vazquez E."/>
            <person name="Machado-Schiaffino G."/>
        </authorList>
    </citation>
    <scope>NUCLEOTIDE SEQUENCE</scope>
    <source>
        <strain evidence="8">C29</strain>
        <tissue evidence="8">Fin</tissue>
    </source>
</reference>
<evidence type="ECO:0000256" key="5">
    <source>
        <dbReference type="SAM" id="SignalP"/>
    </source>
</evidence>
<dbReference type="SMART" id="SM00013">
    <property type="entry name" value="LRRNT"/>
    <property type="match status" value="2"/>
</dbReference>
<dbReference type="SMART" id="SM00369">
    <property type="entry name" value="LRR_TYP"/>
    <property type="match status" value="14"/>
</dbReference>
<dbReference type="InterPro" id="IPR003591">
    <property type="entry name" value="Leu-rich_rpt_typical-subtyp"/>
</dbReference>
<dbReference type="SMART" id="SM00364">
    <property type="entry name" value="LRR_BAC"/>
    <property type="match status" value="10"/>
</dbReference>
<name>A0AA47M4Y9_MERPO</name>
<dbReference type="InterPro" id="IPR050541">
    <property type="entry name" value="LRR_TM_domain-containing"/>
</dbReference>
<keyword evidence="3" id="KW-0677">Repeat</keyword>
<dbReference type="FunFam" id="3.80.10.10:FF:000770">
    <property type="entry name" value="Uncharacterized protein"/>
    <property type="match status" value="1"/>
</dbReference>
<dbReference type="GO" id="GO:0005886">
    <property type="term" value="C:plasma membrane"/>
    <property type="evidence" value="ECO:0007669"/>
    <property type="project" value="TreeGrafter"/>
</dbReference>
<dbReference type="PROSITE" id="PS51450">
    <property type="entry name" value="LRR"/>
    <property type="match status" value="4"/>
</dbReference>
<keyword evidence="9" id="KW-1185">Reference proteome</keyword>
<dbReference type="SUPFAM" id="SSF52058">
    <property type="entry name" value="L domain-like"/>
    <property type="match status" value="2"/>
</dbReference>
<sequence>MGTDGVNIRLSLTAVHLFSDTMASRLTLALLCLTLLGPRSTLACPALCKCYPRRAEVVCSEVPLTEFPSEGLPANTTMLTIQYTNITTVSKHHLSATPLLEGLHLYNNHLRSLPPNVLRGVPRLLTLDLTGNRLADLPADVFRHAPLTTLVLKNNLMETAKAEWLPDDSSLTWLDLSWNRLTGVPAALFKKLPHLESLDLSHNRLEKIPAKSLDTLTKLERLNLQRNKLVSLDPLLFHNTVNITNLYLTANRLDKLSPSLFQGLGKLSVLGLEDNQLGHVPPGLFDPLTSLDEQGLDLTANPWLCDQKVEYLWSWLQQNKGKAFLAETIRCAMPLPLAGHSVLSLLQSKMISVFKEPLHWLGFVYLLQHFLPTQHRPSKPSRTRNKTTEGTKQVNRAIHLTKIWGNGFKILLHFLLVLVVLKDYACHDCLASRSCPAHCECTLSICSTGVVCNQGNLSYFPVDGLPNSTTRLSIQSTNLSAIAADDLRTVPHLVYLQLYHSNLETLPSHFLKDVPHLNTLDLTGNRLAYLPPNALHHAPLRNVILKDNRIEIVHPDWFPANSNVTFMDLSGNHLTEVNSSMFRNLPNLKNLDLSDNNLEELQADTLRHLHHLVSLNLVNNRISTLTPGTFASTPKLTRLYLQQNLLQELDPDLFQSLPHLELLLLDQNRLQSLPFGLLGNFSSPEDKRGGLVKVFLTGNPWVCDEGIKYLWRWVTAFPQKVGFPADMVCASPKALENRMIASLNEKELGSSLNRKHYVTEDKTNHNREYQPGKKHLKTARNLCGGAWPSDLWAVRPWLEESSLMICLASCRPTHPTTVVEIKHSN</sequence>
<keyword evidence="4" id="KW-0325">Glycoprotein</keyword>
<dbReference type="PANTHER" id="PTHR24369:SF210">
    <property type="entry name" value="CHAOPTIN-RELATED"/>
    <property type="match status" value="1"/>
</dbReference>